<sequence>MILSALAIQLLALSLCAHARPSRHAHTALSKPTKPDPSLTFSVSINGKMYVNKVSSVFIGIGLVGFGFIPSNATESTGALCEQAKDDLIMLMDAGFVGDTIGGIGSAIALSSFSKSLDGSYSGTLIVQPDRGFNVDGTVNYQGRHHSVDFVFSPYYDTAPLSFTDAQQTLRLTYRDTTLYFERKDVNTTGLDATGVRQAQSGFPQQATADPPMPISSQMDDRLTLDLEGLVLNSDGSFWASDEYGPYIYRFTENGQLLQTIQPPGAILPFTDGDLNFSSENNPDTGRAGNQGRLGFSLTTGHQLFTHSISPTGFEGLSVDSSGDTLYALLQSATIQDGGNKKSHSRNTRLLAYDISGPSVDRPALIGEWVVSLPQDSDGKTLAASELHFVSPGVFLVLARDGGGHGGNGNESAYKQADLIDISNATDIHGTEYDDPLNPIAKKGVLDSSITPATYVGFVSFINGTQLARFGLHNGECISQAR</sequence>
<dbReference type="Proteomes" id="UP000310158">
    <property type="component" value="Unassembled WGS sequence"/>
</dbReference>
<dbReference type="PANTHER" id="PTHR37957">
    <property type="entry name" value="BLR7070 PROTEIN"/>
    <property type="match status" value="1"/>
</dbReference>
<dbReference type="SUPFAM" id="SSF63829">
    <property type="entry name" value="Calcium-dependent phosphotriesterase"/>
    <property type="match status" value="1"/>
</dbReference>
<protein>
    <recommendedName>
        <fullName evidence="2">Phytase-like domain-containing protein</fullName>
    </recommendedName>
</protein>
<comment type="caution">
    <text evidence="3">The sequence shown here is derived from an EMBL/GenBank/DDBJ whole genome shotgun (WGS) entry which is preliminary data.</text>
</comment>
<dbReference type="Pfam" id="PF13449">
    <property type="entry name" value="Phytase-like"/>
    <property type="match status" value="1"/>
</dbReference>
<gene>
    <name evidence="3" type="ORF">EW146_g9209</name>
</gene>
<dbReference type="AlphaFoldDB" id="A0A4S4L838"/>
<evidence type="ECO:0000256" key="1">
    <source>
        <dbReference type="SAM" id="SignalP"/>
    </source>
</evidence>
<proteinExistence type="predicted"/>
<organism evidence="3 4">
    <name type="scientific">Bondarzewia mesenterica</name>
    <dbReference type="NCBI Taxonomy" id="1095465"/>
    <lineage>
        <taxon>Eukaryota</taxon>
        <taxon>Fungi</taxon>
        <taxon>Dikarya</taxon>
        <taxon>Basidiomycota</taxon>
        <taxon>Agaricomycotina</taxon>
        <taxon>Agaricomycetes</taxon>
        <taxon>Russulales</taxon>
        <taxon>Bondarzewiaceae</taxon>
        <taxon>Bondarzewia</taxon>
    </lineage>
</organism>
<name>A0A4S4L838_9AGAM</name>
<feature type="domain" description="Phytase-like" evidence="2">
    <location>
        <begin position="208"/>
        <end position="448"/>
    </location>
</feature>
<feature type="signal peptide" evidence="1">
    <location>
        <begin position="1"/>
        <end position="19"/>
    </location>
</feature>
<evidence type="ECO:0000313" key="4">
    <source>
        <dbReference type="Proteomes" id="UP000310158"/>
    </source>
</evidence>
<dbReference type="EMBL" id="SGPL01000751">
    <property type="protein sequence ID" value="THH07772.1"/>
    <property type="molecule type" value="Genomic_DNA"/>
</dbReference>
<evidence type="ECO:0000259" key="2">
    <source>
        <dbReference type="Pfam" id="PF13449"/>
    </source>
</evidence>
<dbReference type="OrthoDB" id="425936at2759"/>
<accession>A0A4S4L838</accession>
<feature type="chain" id="PRO_5020187323" description="Phytase-like domain-containing protein" evidence="1">
    <location>
        <begin position="20"/>
        <end position="482"/>
    </location>
</feature>
<reference evidence="3 4" key="1">
    <citation type="submission" date="2019-02" db="EMBL/GenBank/DDBJ databases">
        <title>Genome sequencing of the rare red list fungi Bondarzewia mesenterica.</title>
        <authorList>
            <person name="Buettner E."/>
            <person name="Kellner H."/>
        </authorList>
    </citation>
    <scope>NUCLEOTIDE SEQUENCE [LARGE SCALE GENOMIC DNA]</scope>
    <source>
        <strain evidence="3 4">DSM 108281</strain>
    </source>
</reference>
<keyword evidence="4" id="KW-1185">Reference proteome</keyword>
<keyword evidence="1" id="KW-0732">Signal</keyword>
<dbReference type="PANTHER" id="PTHR37957:SF1">
    <property type="entry name" value="PHYTASE-LIKE DOMAIN-CONTAINING PROTEIN"/>
    <property type="match status" value="1"/>
</dbReference>
<evidence type="ECO:0000313" key="3">
    <source>
        <dbReference type="EMBL" id="THH07772.1"/>
    </source>
</evidence>
<dbReference type="InterPro" id="IPR027372">
    <property type="entry name" value="Phytase-like_dom"/>
</dbReference>